<dbReference type="Gene3D" id="2.60.40.10">
    <property type="entry name" value="Immunoglobulins"/>
    <property type="match status" value="1"/>
</dbReference>
<accession>A0A1G2K372</accession>
<dbReference type="CDD" id="cd00146">
    <property type="entry name" value="PKD"/>
    <property type="match status" value="1"/>
</dbReference>
<proteinExistence type="predicted"/>
<evidence type="ECO:0008006" key="4">
    <source>
        <dbReference type="Google" id="ProtNLM"/>
    </source>
</evidence>
<feature type="transmembrane region" description="Helical" evidence="1">
    <location>
        <begin position="401"/>
        <end position="422"/>
    </location>
</feature>
<dbReference type="InterPro" id="IPR035986">
    <property type="entry name" value="PKD_dom_sf"/>
</dbReference>
<dbReference type="InterPro" id="IPR013783">
    <property type="entry name" value="Ig-like_fold"/>
</dbReference>
<organism evidence="2 3">
    <name type="scientific">Candidatus Sungbacteria bacterium GWC2_49_10</name>
    <dbReference type="NCBI Taxonomy" id="1802263"/>
    <lineage>
        <taxon>Bacteria</taxon>
        <taxon>Candidatus Sungiibacteriota</taxon>
    </lineage>
</organism>
<protein>
    <recommendedName>
        <fullName evidence="4">PKD domain-containing protein</fullName>
    </recommendedName>
</protein>
<keyword evidence="1" id="KW-0472">Membrane</keyword>
<dbReference type="SUPFAM" id="SSF49299">
    <property type="entry name" value="PKD domain"/>
    <property type="match status" value="1"/>
</dbReference>
<evidence type="ECO:0000313" key="3">
    <source>
        <dbReference type="Proteomes" id="UP000177392"/>
    </source>
</evidence>
<keyword evidence="1" id="KW-0812">Transmembrane</keyword>
<evidence type="ECO:0000313" key="2">
    <source>
        <dbReference type="EMBL" id="OGZ93051.1"/>
    </source>
</evidence>
<dbReference type="EMBL" id="MHQB01000046">
    <property type="protein sequence ID" value="OGZ93051.1"/>
    <property type="molecule type" value="Genomic_DNA"/>
</dbReference>
<sequence>MTKHVKNDMIGALIQQYIMKSVIYKPFIIFFLLAVSAGLFENFTIAKTAEAVSAPTVVFVANPTTIRRGESAALSWTSTNADYCVASGGWSEWVFPGGAENVYPKVTTDYGITCSGIGGTAASKVTITVTDAATIPSTTYTPTYTYYNPYQVSGGYYPYNTSPTVNVSIYPTSINRGQAVTVNWTSTNAGSCYAAGGWSGGKNLSGSETFYPRETATYTIVCTNSYGSGSDSESVVVYNSVVGGFGAGCAASRETTAVGSAVTFYGSSSGGSAPVTYRWSGDISGTGESYPVTFSATGRKQATITATDSVGRTASANCSVDIIAVVPSAATAKKPATGVVLAEKTSENDYDKICREKGYVKPAEIELAGTDSGTSTTSDEKDEQSFLSFLAFGAGSLPPGLGLFLFMLFAILLTFGTVMVVLRMARKREATP</sequence>
<gene>
    <name evidence="2" type="ORF">A2131_01850</name>
</gene>
<dbReference type="Proteomes" id="UP000177392">
    <property type="component" value="Unassembled WGS sequence"/>
</dbReference>
<evidence type="ECO:0000256" key="1">
    <source>
        <dbReference type="SAM" id="Phobius"/>
    </source>
</evidence>
<feature type="transmembrane region" description="Helical" evidence="1">
    <location>
        <begin position="21"/>
        <end position="40"/>
    </location>
</feature>
<dbReference type="AlphaFoldDB" id="A0A1G2K372"/>
<comment type="caution">
    <text evidence="2">The sequence shown here is derived from an EMBL/GenBank/DDBJ whole genome shotgun (WGS) entry which is preliminary data.</text>
</comment>
<reference evidence="2 3" key="1">
    <citation type="journal article" date="2016" name="Nat. Commun.">
        <title>Thousands of microbial genomes shed light on interconnected biogeochemical processes in an aquifer system.</title>
        <authorList>
            <person name="Anantharaman K."/>
            <person name="Brown C.T."/>
            <person name="Hug L.A."/>
            <person name="Sharon I."/>
            <person name="Castelle C.J."/>
            <person name="Probst A.J."/>
            <person name="Thomas B.C."/>
            <person name="Singh A."/>
            <person name="Wilkins M.J."/>
            <person name="Karaoz U."/>
            <person name="Brodie E.L."/>
            <person name="Williams K.H."/>
            <person name="Hubbard S.S."/>
            <person name="Banfield J.F."/>
        </authorList>
    </citation>
    <scope>NUCLEOTIDE SEQUENCE [LARGE SCALE GENOMIC DNA]</scope>
</reference>
<keyword evidence="1" id="KW-1133">Transmembrane helix</keyword>
<name>A0A1G2K372_9BACT</name>